<accession>A0A2K4MJ02</accession>
<gene>
    <name evidence="4" type="ORF">C2134_19045</name>
</gene>
<sequence length="571" mass="62025">MTEAILSVLNDSDANSDQCISIMEESGEEKRISHFELAQRALAMAAGLRDMGAARGDLVILALPASIDHLLLQTGCTLLGALPCTVPLPGRTQADASRSQIHIASRLFSPRLLIAKPAHAEGLRIQLAGQPVRVITTEEVEQAAAAANPLQLFYPSPDDAHHVQLTSGSTGHPKAAVLSHRNVVDNVRGIGGAVGYDPARGDATASWLPLYHDMGLVTLLSNLYYQAPLLLMQPAGFIRNPLGWLKRIAAFGATTTATPTFGLQYCVRRYRAASMEGVDLSGLRNIFIGAERVDQACLLEFARVFEPHGLSRSALQPCYGMAETTLAATMHDATIHYDREAFSYLIADRIDSNMLTHFSTAHPANEHTHAADTILAMGQPIPGMELRVIASSGNEAIERQVGEIQLRGSSLMSRYLPAEGQEVPYQPGEWFATGDLGYLAGGQLFVLGRQKEIIIIRGSNYFPHEIEDALACHPLLAAGGAIAATGIYDETQATENLVVLIEFEREEAKDKLRAELQIMLRERFGFGAHAIVFVANGSLPRTTSGKLQRLKCRNIYIEHALRDRDEEPAIA</sequence>
<reference evidence="4 5" key="1">
    <citation type="submission" date="2018-01" db="EMBL/GenBank/DDBJ databases">
        <title>Genomic Sequence of Chromobacterium MWU13-2610 from wild cranberry bogs within the Cape Cod National Seashore.</title>
        <authorList>
            <person name="O'Hara-Hanley K."/>
            <person name="Soby S."/>
            <person name="Harrison A."/>
        </authorList>
    </citation>
    <scope>NUCLEOTIDE SEQUENCE [LARGE SCALE GENOMIC DNA]</scope>
    <source>
        <strain evidence="4 5">MWU13-2610</strain>
    </source>
</reference>
<dbReference type="Proteomes" id="UP000236416">
    <property type="component" value="Unassembled WGS sequence"/>
</dbReference>
<dbReference type="GO" id="GO:0006633">
    <property type="term" value="P:fatty acid biosynthetic process"/>
    <property type="evidence" value="ECO:0007669"/>
    <property type="project" value="TreeGrafter"/>
</dbReference>
<dbReference type="PANTHER" id="PTHR22754:SF32">
    <property type="entry name" value="DISCO-INTERACTING PROTEIN 2"/>
    <property type="match status" value="1"/>
</dbReference>
<evidence type="ECO:0000259" key="3">
    <source>
        <dbReference type="Pfam" id="PF23024"/>
    </source>
</evidence>
<organism evidence="4 5">
    <name type="scientific">Chromobacterium sinusclupearum</name>
    <dbReference type="NCBI Taxonomy" id="2077146"/>
    <lineage>
        <taxon>Bacteria</taxon>
        <taxon>Pseudomonadati</taxon>
        <taxon>Pseudomonadota</taxon>
        <taxon>Betaproteobacteria</taxon>
        <taxon>Neisseriales</taxon>
        <taxon>Chromobacteriaceae</taxon>
        <taxon>Chromobacterium</taxon>
    </lineage>
</organism>
<comment type="similarity">
    <text evidence="1">Belongs to the ATP-dependent AMP-binding enzyme family.</text>
</comment>
<dbReference type="PROSITE" id="PS00455">
    <property type="entry name" value="AMP_BINDING"/>
    <property type="match status" value="1"/>
</dbReference>
<proteinExistence type="inferred from homology"/>
<dbReference type="AlphaFoldDB" id="A0A2K4MJ02"/>
<keyword evidence="5" id="KW-1185">Reference proteome</keyword>
<dbReference type="InterPro" id="IPR000873">
    <property type="entry name" value="AMP-dep_synth/lig_dom"/>
</dbReference>
<feature type="domain" description="AMP-dependent synthetase/ligase" evidence="2">
    <location>
        <begin position="27"/>
        <end position="416"/>
    </location>
</feature>
<evidence type="ECO:0000313" key="4">
    <source>
        <dbReference type="EMBL" id="POA97050.1"/>
    </source>
</evidence>
<dbReference type="InterPro" id="IPR020845">
    <property type="entry name" value="AMP-binding_CS"/>
</dbReference>
<dbReference type="Pfam" id="PF00501">
    <property type="entry name" value="AMP-binding"/>
    <property type="match status" value="1"/>
</dbReference>
<dbReference type="InterPro" id="IPR042099">
    <property type="entry name" value="ANL_N_sf"/>
</dbReference>
<protein>
    <submittedName>
        <fullName evidence="4">AMP-binding protein</fullName>
    </submittedName>
</protein>
<feature type="domain" description="AMP-binding enzyme C-terminal" evidence="3">
    <location>
        <begin position="451"/>
        <end position="562"/>
    </location>
</feature>
<dbReference type="Pfam" id="PF23024">
    <property type="entry name" value="AMP-dom_DIP2-like"/>
    <property type="match status" value="1"/>
</dbReference>
<dbReference type="EMBL" id="PPTF01000085">
    <property type="protein sequence ID" value="POA97050.1"/>
    <property type="molecule type" value="Genomic_DNA"/>
</dbReference>
<evidence type="ECO:0000256" key="1">
    <source>
        <dbReference type="ARBA" id="ARBA00006432"/>
    </source>
</evidence>
<dbReference type="InterPro" id="IPR025110">
    <property type="entry name" value="AMP-bd_C"/>
</dbReference>
<dbReference type="SUPFAM" id="SSF56801">
    <property type="entry name" value="Acetyl-CoA synthetase-like"/>
    <property type="match status" value="1"/>
</dbReference>
<dbReference type="InterPro" id="IPR045851">
    <property type="entry name" value="AMP-bd_C_sf"/>
</dbReference>
<name>A0A2K4MJ02_9NEIS</name>
<evidence type="ECO:0000259" key="2">
    <source>
        <dbReference type="Pfam" id="PF00501"/>
    </source>
</evidence>
<dbReference type="Gene3D" id="3.40.50.12780">
    <property type="entry name" value="N-terminal domain of ligase-like"/>
    <property type="match status" value="1"/>
</dbReference>
<dbReference type="GO" id="GO:0005886">
    <property type="term" value="C:plasma membrane"/>
    <property type="evidence" value="ECO:0007669"/>
    <property type="project" value="TreeGrafter"/>
</dbReference>
<comment type="caution">
    <text evidence="4">The sequence shown here is derived from an EMBL/GenBank/DDBJ whole genome shotgun (WGS) entry which is preliminary data.</text>
</comment>
<dbReference type="Gene3D" id="3.30.300.30">
    <property type="match status" value="1"/>
</dbReference>
<dbReference type="GO" id="GO:0070566">
    <property type="term" value="F:adenylyltransferase activity"/>
    <property type="evidence" value="ECO:0007669"/>
    <property type="project" value="TreeGrafter"/>
</dbReference>
<evidence type="ECO:0000313" key="5">
    <source>
        <dbReference type="Proteomes" id="UP000236416"/>
    </source>
</evidence>
<dbReference type="PANTHER" id="PTHR22754">
    <property type="entry name" value="DISCO-INTERACTING PROTEIN 2 DIP2 -RELATED"/>
    <property type="match status" value="1"/>
</dbReference>